<accession>A0A0F0ZUT1</accession>
<dbReference type="EMBL" id="JZYX01000101">
    <property type="protein sequence ID" value="KJN13661.1"/>
    <property type="molecule type" value="Genomic_DNA"/>
</dbReference>
<comment type="caution">
    <text evidence="1">The sequence shown here is derived from an EMBL/GenBank/DDBJ whole genome shotgun (WGS) entry which is preliminary data.</text>
</comment>
<proteinExistence type="predicted"/>
<dbReference type="PATRIC" id="fig|1619248.3.peg.268"/>
<dbReference type="Proteomes" id="UP000033352">
    <property type="component" value="Unassembled WGS sequence"/>
</dbReference>
<organism evidence="1 2">
    <name type="scientific">Enterobacter sichuanensis</name>
    <dbReference type="NCBI Taxonomy" id="2071710"/>
    <lineage>
        <taxon>Bacteria</taxon>
        <taxon>Pseudomonadati</taxon>
        <taxon>Pseudomonadota</taxon>
        <taxon>Gammaproteobacteria</taxon>
        <taxon>Enterobacterales</taxon>
        <taxon>Enterobacteriaceae</taxon>
        <taxon>Enterobacter</taxon>
        <taxon>Enterobacter cloacae complex</taxon>
    </lineage>
</organism>
<reference evidence="1 2" key="1">
    <citation type="submission" date="2015-03" db="EMBL/GenBank/DDBJ databases">
        <authorList>
            <person name="McCorrison J."/>
            <person name="Sanka R."/>
            <person name="Adams M."/>
            <person name="Brinkac L."/>
            <person name="Nierman W."/>
            <person name="Sutton G."/>
            <person name="Nelson K."/>
            <person name="Kiedrowski L."/>
            <person name="Guerrero D."/>
            <person name="Bonomo R."/>
        </authorList>
    </citation>
    <scope>NUCLEOTIDE SEQUENCE [LARGE SCALE GENOMIC DNA]</scope>
    <source>
        <strain evidence="1 2">35699</strain>
    </source>
</reference>
<sequence length="118" mass="13289">MNKDELVVRSLLAELLGDTLNYYIDNLSDLSRSNGDEDPYSRARSVIHKLSPEEQEKIFNFLRLVIVDTTSTVLGTIDGSRFPPNIDGDFKLEYDGDEIQGSLQDELISSSEELGVYK</sequence>
<gene>
    <name evidence="1" type="ORF">SS37_24995</name>
</gene>
<name>A0A0F0ZUT1_9ENTR</name>
<protein>
    <submittedName>
        <fullName evidence="1">Uncharacterized protein</fullName>
    </submittedName>
</protein>
<evidence type="ECO:0000313" key="1">
    <source>
        <dbReference type="EMBL" id="KJN13661.1"/>
    </source>
</evidence>
<evidence type="ECO:0000313" key="2">
    <source>
        <dbReference type="Proteomes" id="UP000033352"/>
    </source>
</evidence>
<dbReference type="OrthoDB" id="6700098at2"/>
<dbReference type="AlphaFoldDB" id="A0A0F0ZUT1"/>